<dbReference type="InterPro" id="IPR019861">
    <property type="entry name" value="PorP/SprF_Bacteroidetes"/>
</dbReference>
<evidence type="ECO:0000313" key="1">
    <source>
        <dbReference type="EMBL" id="MBR8536590.1"/>
    </source>
</evidence>
<accession>A0A941F6H3</accession>
<comment type="caution">
    <text evidence="1">The sequence shown here is derived from an EMBL/GenBank/DDBJ whole genome shotgun (WGS) entry which is preliminary data.</text>
</comment>
<reference evidence="1" key="1">
    <citation type="journal article" date="2018" name="Int. J. Syst. Evol. Microbiol.">
        <title>Carboxylicivirga sediminis sp. nov., isolated from coastal sediment.</title>
        <authorList>
            <person name="Wang F.Q."/>
            <person name="Ren L.H."/>
            <person name="Zou R.J."/>
            <person name="Sun Y.Z."/>
            <person name="Liu X.J."/>
            <person name="Jiang F."/>
            <person name="Liu L.J."/>
        </authorList>
    </citation>
    <scope>NUCLEOTIDE SEQUENCE</scope>
    <source>
        <strain evidence="1">JR1</strain>
    </source>
</reference>
<dbReference type="RefSeq" id="WP_212191618.1">
    <property type="nucleotide sequence ID" value="NZ_JAGTAR010000020.1"/>
</dbReference>
<name>A0A941F6H3_9BACT</name>
<dbReference type="Pfam" id="PF11751">
    <property type="entry name" value="PorP_SprF"/>
    <property type="match status" value="1"/>
</dbReference>
<sequence length="311" mass="35013">MRKLTINLTLLVLMLLTVAPLMAQKDMVMSQYMHNRYALNTAFAGNREVLSLYGGYRKKWAGFEGAPGTMLFSMHSALKNENVALGFEVYNQQYGVNKETGFTFSYTYRIKMANHQKLAFSINGGGGFYNANWTDVATLGDASGQLDNMFASNESNFAPMIGFGAAWYSNRFFAGFSIPNFFYYDPYIEGGSNSFALDKADYLATAGYLFEIADRWHLQPSFMARVNPEFGSSLDLNASVIYDNMIWVGAAYRTTKDIVAMLAYQVTPQLRFSYSLDYTTGEISSFNNGTHEIAIQYDFGYKVKTPNPKFF</sequence>
<proteinExistence type="predicted"/>
<gene>
    <name evidence="1" type="ORF">KDU71_13530</name>
</gene>
<dbReference type="Proteomes" id="UP000679220">
    <property type="component" value="Unassembled WGS sequence"/>
</dbReference>
<dbReference type="EMBL" id="JAGTAR010000020">
    <property type="protein sequence ID" value="MBR8536590.1"/>
    <property type="molecule type" value="Genomic_DNA"/>
</dbReference>
<reference evidence="1" key="2">
    <citation type="submission" date="2021-04" db="EMBL/GenBank/DDBJ databases">
        <authorList>
            <person name="Zhang T."/>
            <person name="Zhang Y."/>
            <person name="Lu D."/>
            <person name="Zuo D."/>
            <person name="Du Z."/>
        </authorList>
    </citation>
    <scope>NUCLEOTIDE SEQUENCE</scope>
    <source>
        <strain evidence="1">JR1</strain>
    </source>
</reference>
<keyword evidence="2" id="KW-1185">Reference proteome</keyword>
<evidence type="ECO:0000313" key="2">
    <source>
        <dbReference type="Proteomes" id="UP000679220"/>
    </source>
</evidence>
<organism evidence="1 2">
    <name type="scientific">Carboxylicivirga sediminis</name>
    <dbReference type="NCBI Taxonomy" id="2006564"/>
    <lineage>
        <taxon>Bacteria</taxon>
        <taxon>Pseudomonadati</taxon>
        <taxon>Bacteroidota</taxon>
        <taxon>Bacteroidia</taxon>
        <taxon>Marinilabiliales</taxon>
        <taxon>Marinilabiliaceae</taxon>
        <taxon>Carboxylicivirga</taxon>
    </lineage>
</organism>
<dbReference type="AlphaFoldDB" id="A0A941F6H3"/>
<protein>
    <submittedName>
        <fullName evidence="1">Type IX secretion system membrane protein PorP/SprF</fullName>
    </submittedName>
</protein>
<dbReference type="NCBIfam" id="TIGR03519">
    <property type="entry name" value="T9SS_PorP_fam"/>
    <property type="match status" value="1"/>
</dbReference>